<reference evidence="2 3" key="1">
    <citation type="submission" date="2016-10" db="EMBL/GenBank/DDBJ databases">
        <title>Genome sequence of the ascomycete fungus Penicillium subrubescens.</title>
        <authorList>
            <person name="De Vries R.P."/>
            <person name="Peng M."/>
            <person name="Dilokpimol A."/>
            <person name="Hilden K."/>
            <person name="Makela M.R."/>
            <person name="Grigoriev I."/>
            <person name="Riley R."/>
            <person name="Granchi Z."/>
        </authorList>
    </citation>
    <scope>NUCLEOTIDE SEQUENCE [LARGE SCALE GENOMIC DNA]</scope>
    <source>
        <strain evidence="2 3">CBS 132785</strain>
    </source>
</reference>
<dbReference type="STRING" id="1316194.A0A1Q5UGP7"/>
<sequence length="408" mass="45427">MAEVPSSFGTPEALSPLICRTESDPRPVVVMTCGIAGSGKSSISKWIQSNHPSFHRLSIDSYIYSHHGLYGVDYPKEKYNDYQEEAAAALRSELAQLVQQGSRDAILDFAFAFQETRDEWKDLIEESGGRWVLVYLDVDADELRRRVKARNQLAVKDGDSAFLVTVEILESFIAGFERPVGEGERVEDKRVEDIKCTATYLISRKDVNSEKIGVLGICASGGYAPFAAQTDLRIKAVATSAAVCVGTMARRGFDQDTSNMDILKTQLEAAGKDRNSDVGGEKFPIVHLLPEKPEDAPVELPESFRDLMNYYRTPRAFHPRATNTFLPRSWDIMSNFDAFAHNDMISPRPLLMITGTKAASKWYSEDSVQKAKQPKELYVIDGLTHADLYDKVDEAGAKCVEFFGKSLV</sequence>
<comment type="similarity">
    <text evidence="1">Belongs to the polyketide transferase af380 family.</text>
</comment>
<dbReference type="PANTHER" id="PTHR47751:SF1">
    <property type="entry name" value="SUPERFAMILY HYDROLASE, PUTATIVE (AFU_ORTHOLOGUE AFUA_2G16580)-RELATED"/>
    <property type="match status" value="1"/>
</dbReference>
<dbReference type="InterPro" id="IPR051411">
    <property type="entry name" value="Polyketide_trans_af380"/>
</dbReference>
<dbReference type="Gene3D" id="3.40.50.300">
    <property type="entry name" value="P-loop containing nucleotide triphosphate hydrolases"/>
    <property type="match status" value="1"/>
</dbReference>
<protein>
    <submittedName>
        <fullName evidence="2">Uncharacterized protein</fullName>
    </submittedName>
</protein>
<keyword evidence="3" id="KW-1185">Reference proteome</keyword>
<accession>A0A1Q5UGP7</accession>
<dbReference type="GO" id="GO:0072330">
    <property type="term" value="P:monocarboxylic acid biosynthetic process"/>
    <property type="evidence" value="ECO:0007669"/>
    <property type="project" value="UniProtKB-ARBA"/>
</dbReference>
<dbReference type="Pfam" id="PF13671">
    <property type="entry name" value="AAA_33"/>
    <property type="match status" value="1"/>
</dbReference>
<dbReference type="SUPFAM" id="SSF53474">
    <property type="entry name" value="alpha/beta-Hydrolases"/>
    <property type="match status" value="1"/>
</dbReference>
<dbReference type="Gene3D" id="3.40.50.1820">
    <property type="entry name" value="alpha/beta hydrolase"/>
    <property type="match status" value="1"/>
</dbReference>
<name>A0A1Q5UGP7_9EURO</name>
<dbReference type="InterPro" id="IPR027417">
    <property type="entry name" value="P-loop_NTPase"/>
</dbReference>
<dbReference type="GO" id="GO:0017000">
    <property type="term" value="P:antibiotic biosynthetic process"/>
    <property type="evidence" value="ECO:0007669"/>
    <property type="project" value="UniProtKB-ARBA"/>
</dbReference>
<evidence type="ECO:0000313" key="3">
    <source>
        <dbReference type="Proteomes" id="UP000186955"/>
    </source>
</evidence>
<dbReference type="SUPFAM" id="SSF52540">
    <property type="entry name" value="P-loop containing nucleoside triphosphate hydrolases"/>
    <property type="match status" value="1"/>
</dbReference>
<dbReference type="EMBL" id="MNBE01000274">
    <property type="protein sequence ID" value="OKP11668.1"/>
    <property type="molecule type" value="Genomic_DNA"/>
</dbReference>
<organism evidence="2 3">
    <name type="scientific">Penicillium subrubescens</name>
    <dbReference type="NCBI Taxonomy" id="1316194"/>
    <lineage>
        <taxon>Eukaryota</taxon>
        <taxon>Fungi</taxon>
        <taxon>Dikarya</taxon>
        <taxon>Ascomycota</taxon>
        <taxon>Pezizomycotina</taxon>
        <taxon>Eurotiomycetes</taxon>
        <taxon>Eurotiomycetidae</taxon>
        <taxon>Eurotiales</taxon>
        <taxon>Aspergillaceae</taxon>
        <taxon>Penicillium</taxon>
    </lineage>
</organism>
<gene>
    <name evidence="2" type="ORF">PENSUB_2740</name>
</gene>
<evidence type="ECO:0000256" key="1">
    <source>
        <dbReference type="ARBA" id="ARBA00029464"/>
    </source>
</evidence>
<comment type="caution">
    <text evidence="2">The sequence shown here is derived from an EMBL/GenBank/DDBJ whole genome shotgun (WGS) entry which is preliminary data.</text>
</comment>
<proteinExistence type="inferred from homology"/>
<dbReference type="Proteomes" id="UP000186955">
    <property type="component" value="Unassembled WGS sequence"/>
</dbReference>
<dbReference type="InterPro" id="IPR029058">
    <property type="entry name" value="AB_hydrolase_fold"/>
</dbReference>
<dbReference type="PANTHER" id="PTHR47751">
    <property type="entry name" value="SUPERFAMILY HYDROLASE, PUTATIVE (AFU_ORTHOLOGUE AFUA_2G16580)-RELATED"/>
    <property type="match status" value="1"/>
</dbReference>
<evidence type="ECO:0000313" key="2">
    <source>
        <dbReference type="EMBL" id="OKP11668.1"/>
    </source>
</evidence>
<dbReference type="Gene3D" id="1.10.10.800">
    <property type="match status" value="1"/>
</dbReference>
<dbReference type="AlphaFoldDB" id="A0A1Q5UGP7"/>